<dbReference type="GO" id="GO:0044550">
    <property type="term" value="P:secondary metabolite biosynthetic process"/>
    <property type="evidence" value="ECO:0007669"/>
    <property type="project" value="TreeGrafter"/>
</dbReference>
<dbReference type="Pfam" id="PF00550">
    <property type="entry name" value="PP-binding"/>
    <property type="match status" value="1"/>
</dbReference>
<dbReference type="Proteomes" id="UP000003959">
    <property type="component" value="Unassembled WGS sequence"/>
</dbReference>
<dbReference type="PROSITE" id="PS51678">
    <property type="entry name" value="SAM_MT_PRMT"/>
    <property type="match status" value="1"/>
</dbReference>
<dbReference type="InterPro" id="IPR044894">
    <property type="entry name" value="TubC_N_sf"/>
</dbReference>
<feature type="binding site" evidence="9">
    <location>
        <position position="2102"/>
    </location>
    <ligand>
        <name>NADH</name>
        <dbReference type="ChEBI" id="CHEBI:57945"/>
    </ligand>
</feature>
<dbReference type="FunFam" id="3.30.559.10:FF:000012">
    <property type="entry name" value="Non-ribosomal peptide synthetase"/>
    <property type="match status" value="1"/>
</dbReference>
<dbReference type="PDB" id="9E4X">
    <property type="method" value="X-ray"/>
    <property type="resolution" value="2.82 A"/>
    <property type="chains" value="A/B=1908-2303"/>
</dbReference>
<evidence type="ECO:0007829" key="9">
    <source>
        <dbReference type="PDB" id="9E4U"/>
    </source>
</evidence>
<dbReference type="CDD" id="cd17652">
    <property type="entry name" value="A_NRPS_CmdD_like"/>
    <property type="match status" value="1"/>
</dbReference>
<feature type="binding site" evidence="10">
    <location>
        <position position="2134"/>
    </location>
    <ligand>
        <name>NAD(+)</name>
        <dbReference type="ChEBI" id="CHEBI:57540"/>
    </ligand>
</feature>
<evidence type="ECO:0000256" key="2">
    <source>
        <dbReference type="ARBA" id="ARBA00022450"/>
    </source>
</evidence>
<evidence type="ECO:0000256" key="1">
    <source>
        <dbReference type="ARBA" id="ARBA00001957"/>
    </source>
</evidence>
<dbReference type="PROSITE" id="PS00455">
    <property type="entry name" value="AMP_BINDING"/>
    <property type="match status" value="1"/>
</dbReference>
<accession>F4Y2B0</accession>
<dbReference type="PDB" id="9E4S">
    <property type="method" value="X-ray"/>
    <property type="resolution" value="2.28 A"/>
    <property type="chains" value="A/B=1888-2303"/>
</dbReference>
<dbReference type="PDB" id="9E56">
    <property type="method" value="X-ray"/>
    <property type="resolution" value="1.94 A"/>
    <property type="chains" value="A/B=1908-2303"/>
</dbReference>
<dbReference type="InterPro" id="IPR006162">
    <property type="entry name" value="Ppantetheine_attach_site"/>
</dbReference>
<feature type="binding site" evidence="10">
    <location>
        <position position="2132"/>
    </location>
    <ligand>
        <name>NAD(+)</name>
        <dbReference type="ChEBI" id="CHEBI:57540"/>
    </ligand>
</feature>
<evidence type="ECO:0000259" key="4">
    <source>
        <dbReference type="PROSITE" id="PS50075"/>
    </source>
</evidence>
<dbReference type="FunFam" id="2.30.38.10:FF:000001">
    <property type="entry name" value="Non-ribosomal peptide synthetase PvdI"/>
    <property type="match status" value="1"/>
</dbReference>
<keyword evidence="9 10" id="KW-0547">Nucleotide-binding</keyword>
<keyword evidence="2" id="KW-0596">Phosphopantetheine</keyword>
<dbReference type="InterPro" id="IPR001242">
    <property type="entry name" value="Condensation_dom"/>
</dbReference>
<sequence length="2303" mass="258268">MKTVNFISYLQNLGVKLWIEQEQLECYAPKGVMTAELKRNLVERKTEILEFLREVQITQKSVASSIQSISREQVIPLSYAQQRLWFIEKMALSSNAYNMPLTLHLVGKLDYVALQTSINQIIARHETLRTTFSEINGTPVQIIQPPFELELPIIDLTGLTPSEATTKLQQLLQQENELSFNLEVDPPIRAQLFQLGTTEHILQITLHHIASDGWSLTVLPKELSAIYTATLADQSSPLPPLPIQYADFAVWQKNYLQGETLSSQLNYWKQKLLDLPQLQLPTDHPRPPVQTFNGAGIPINIPAALTSKVKQLTQKQGTTLFITLLAVFKVLLSRYSGQQSIAVGTPIANRNRREIEGLIGFFVNSLVMYTDLGGDPSFTEVLNRVKQTALEAYSHQDIPFEKLVEELQPERALSQNPLFQVVFAVQQEEILKPSFSLPNLEVGWYEGAGAEMTVRMDLELHLWPVGEEIKGFCAYNTDLFEAETITRMLSHYENLLSAAVETTERPISQLPLMTQPELDQILVEWNNTKTNYPDDKCIHQLFEDRVEKTPDAVAVVFEQQKLTYSELNSKANQLAHYLQKLGVVPETLVGICVDRSVEMVVGLLAILKAGGAYVPLDPNYPQERLEYMFADSGVSVLLTQEQILAQLPQHQAQVVFLDRDWEKIATETPEKVKSEVSPQNLAYIIYTSGSTGKPKGVLVEHKGLCNLATAQIQEFQVNSNSRVVQFASLSFDASISEIVMALGSGASLYMGSRDTLMPGVGMSQWLRNNKITHITIPPSALAVMPKEELPDLKTIVVAGEACPPELISHWAKGRQFVNAYGPTESTVCATMAECSPECSVPPIGRPIGNTQIYILDRNLQPVPIGVPGEIYIGSVGLARGYLNQPQLTQEKFISYPLRNLTEEKLYKTGDLARYLPDGNIEFLGRIDNQVKIRGFRIEPGEIESVLRRNPQVQQAVVIDKEDTPGNKRLVAYFVPEPELEQNIQKMKGIELWPSIAEYYVYDELLYYAMTNDHRRNQSYQVAINQLVKERVVVEIGTGKDAILARFCAKAGAKKIYAIERDQETSQLAKASVDKFGLSAQIEIIHGDAMTVNLPELADVCVSEIVGAIGGSEGAAVIINNARRFLKPDGAMIPERSVTKIAAVTLPEPLLNQPRFTKVSGYYTQKIFEQVGYPFDLRVCIKGFPQANLLSNRGIFEDLDFTKSVDTELSHQIHLRIEKSGRLDGFLVWLNLQTIEGEYIDILKHEHCWLPVYFPVFEPGIEVSEGDVIEAVCSRKLCENNLNPDYAIQGRIIRQQGEYIDFEHISYHWKQQFKQTPFYQRLFAETETVSTSNLQLLDTHINSWQNLFNQQIDEHKSEVTDPLFNISGWRSSYDNQSLPERQMRIWTGDIVAQVLAHKPEKLCEIGCGTGLLLFQIAPQTQAYYGIDISSISLDYIQQQILAEPEKYAHVNLAQKRADEIGDIAAQNFDVVLLNSVIQYFPNVEYLLQIISEAIRIVKPGGIIILGDVRSLPLMKAFHSSVQLYQATPSLSRQQLKSKIDIKMEQETELLVSPELFIALKEKHPEITHVQIRLQRGTEHNELNKYRYSVLLHIEAQPGTVITPTVESGADLSVQQIETYLRSKGPESICFSGLVNGRVANDVELVELLSQPESKQNVQQLRQSLQENLVNGIDPERLHQLSSELGYSLELCWSAQGSPELMDGVFVRSSLAKEGIVLTPLTQKSVVAVNWDNYGNNPLSSQLRKQLIPQLREYLQSRLPEYMVPSGLMVLSQLPLTPNGKVDRKALPVPDVASSVSTEYVAPQTQTQKVLAEIWKEVLGIEQVGIYDNFFDLGGHSLTAVKLVSKISTNFNISLSVKTLLLHPIIAELSNIMTELIQNKNVSQEPISQSINNEVQETLNKEVVQTKNSEYVQFESRSLLSLFTVGKIPPVDAAALCYWGEYDPEMFDWSRDYMIENIFENLPFWTMIKQTNWGRIAIIALPRFVSDLYSNQDDAVQVIIEALEMAGIIGAKFVSLTGLIPSATDYGLAITKAVANREDLPKITTGHRTTGAAVVLTIKKICEQGGRDLSTEKVGFIGLGSVGMNVLPLMLKCLPHPQEITLCDVYSKLEFLENIEQNLVHKFGFKGKIKLALSKTTVPQEIYDSTLIVGATNVANVLDIMQVKPGTLIVDDSGPHCFSVEQAIKRFQEREDILFSEGGMLRSPFPIKTTVHLLPSVEKIMNNAQKEAVFNSNPFNIMGCAFSALLSSQFEQLEPTVGICDGEQSELHYQILQELEFEAGDLHCEHYVLPAKSIANFRQRFGKDL</sequence>
<dbReference type="PANTHER" id="PTHR45527:SF1">
    <property type="entry name" value="FATTY ACID SYNTHASE"/>
    <property type="match status" value="1"/>
</dbReference>
<feature type="binding site" evidence="10">
    <location>
        <position position="2020"/>
    </location>
    <ligand>
        <name>NAD(+)</name>
        <dbReference type="ChEBI" id="CHEBI:57540"/>
    </ligand>
</feature>
<dbReference type="CDD" id="cd02440">
    <property type="entry name" value="AdoMet_MTases"/>
    <property type="match status" value="1"/>
</dbReference>
<feature type="binding site" evidence="10">
    <location>
        <position position="2172"/>
    </location>
    <ligand>
        <name>NAD(+)</name>
        <dbReference type="ChEBI" id="CHEBI:57540"/>
    </ligand>
</feature>
<dbReference type="GO" id="GO:0005737">
    <property type="term" value="C:cytoplasm"/>
    <property type="evidence" value="ECO:0007669"/>
    <property type="project" value="TreeGrafter"/>
</dbReference>
<protein>
    <submittedName>
        <fullName evidence="6">Amino acid adenylation domain protein</fullName>
    </submittedName>
    <submittedName>
        <fullName evidence="5">Putative nonribosomal peptide synthetase</fullName>
    </submittedName>
</protein>
<dbReference type="Gene3D" id="3.30.559.10">
    <property type="entry name" value="Chloramphenicol acetyltransferase-like domain"/>
    <property type="match status" value="1"/>
</dbReference>
<dbReference type="Pfam" id="PF18563">
    <property type="entry name" value="TubC_N"/>
    <property type="match status" value="1"/>
</dbReference>
<keyword evidence="8 9" id="KW-0002">3D-structure</keyword>
<dbReference type="FunFam" id="3.40.50.980:FF:000001">
    <property type="entry name" value="Non-ribosomal peptide synthetase"/>
    <property type="match status" value="1"/>
</dbReference>
<dbReference type="InterPro" id="IPR010071">
    <property type="entry name" value="AA_adenyl_dom"/>
</dbReference>
<dbReference type="SMR" id="F4Y2B0"/>
<keyword evidence="3" id="KW-0597">Phosphoprotein</keyword>
<feature type="binding site" evidence="10">
    <location>
        <position position="2170"/>
    </location>
    <ligand>
        <name>NAD(+)</name>
        <dbReference type="ChEBI" id="CHEBI:57540"/>
    </ligand>
</feature>
<dbReference type="SUPFAM" id="SSF56801">
    <property type="entry name" value="Acetyl-CoA synthetase-like"/>
    <property type="match status" value="1"/>
</dbReference>
<dbReference type="PDB" id="9E4U">
    <property type="method" value="X-ray"/>
    <property type="resolution" value="2.23 A"/>
    <property type="chains" value="A/B=1888-2303"/>
</dbReference>
<feature type="binding site" evidence="10">
    <location>
        <position position="2151"/>
    </location>
    <ligand>
        <name>NAD(+)</name>
        <dbReference type="ChEBI" id="CHEBI:57540"/>
    </ligand>
</feature>
<dbReference type="InterPro" id="IPR045851">
    <property type="entry name" value="AMP-bd_C_sf"/>
</dbReference>
<reference evidence="8 9" key="4">
    <citation type="journal article" date="2025" name="Structure">
        <title>Structure of a putative terminal amidation domain in natural product biosynthesis.</title>
        <authorList>
            <person name="Rankin M.R."/>
            <person name="Khare D."/>
            <person name="Gerwick L."/>
            <person name="Sherman D.H."/>
            <person name="Gerwick W.H."/>
            <person name="Smith J.L."/>
        </authorList>
    </citation>
    <scope>X-RAY CRYSTALLOGRAPHY (1.68 ANGSTROMS) OF 1908-2303 IN COMPLEX WITH NAD(+) AND NADH</scope>
</reference>
<name>F4Y2B0_9CYAN</name>
<dbReference type="InterPro" id="IPR025714">
    <property type="entry name" value="Methyltranfer_dom"/>
</dbReference>
<dbReference type="InterPro" id="IPR041464">
    <property type="entry name" value="TubC_N"/>
</dbReference>
<dbReference type="Pfam" id="PF05185">
    <property type="entry name" value="PRMT5"/>
    <property type="match status" value="1"/>
</dbReference>
<evidence type="ECO:0007829" key="10">
    <source>
        <dbReference type="PDB" id="9E50"/>
    </source>
</evidence>
<comment type="cofactor">
    <cofactor evidence="1">
        <name>pantetheine 4'-phosphate</name>
        <dbReference type="ChEBI" id="CHEBI:47942"/>
    </cofactor>
</comment>
<gene>
    <name evidence="6" type="ORF">LYNGBM3L_66040</name>
</gene>
<dbReference type="Pfam" id="PF00501">
    <property type="entry name" value="AMP-binding"/>
    <property type="match status" value="1"/>
</dbReference>
<reference evidence="6" key="3">
    <citation type="journal article" date="2011" name="Proc. Natl. Acad. Sci. U.S.A.">
        <title>Genomic insights into the physiology and ecology of the marine filamentous cyanobacterium Lyngbya majuscula.</title>
        <authorList>
            <person name="Jones A.C."/>
            <person name="Monroe E.A."/>
            <person name="Podell S."/>
            <person name="Hess W.R."/>
            <person name="Klages S."/>
            <person name="Esquenazi E."/>
            <person name="Niessen S."/>
            <person name="Hoover H."/>
            <person name="Rothmann M."/>
            <person name="Lasken R.S."/>
            <person name="Yates J.R.III."/>
            <person name="Reinhardt R."/>
            <person name="Kube M."/>
            <person name="Burkart M.D."/>
            <person name="Allen E.E."/>
            <person name="Dorrestein P.C."/>
            <person name="Gerwick W.H."/>
            <person name="Gerwick L."/>
        </authorList>
    </citation>
    <scope>NUCLEOTIDE SEQUENCE</scope>
    <source>
        <strain evidence="6">3L</strain>
    </source>
</reference>
<evidence type="ECO:0000256" key="3">
    <source>
        <dbReference type="ARBA" id="ARBA00022553"/>
    </source>
</evidence>
<feature type="binding site" evidence="10">
    <location>
        <position position="2024"/>
    </location>
    <ligand>
        <name>NAD(+)</name>
        <dbReference type="ChEBI" id="CHEBI:57540"/>
    </ligand>
</feature>
<dbReference type="EMBL" id="GL890970">
    <property type="protein sequence ID" value="EGJ29402.1"/>
    <property type="molecule type" value="Genomic_DNA"/>
</dbReference>
<dbReference type="PANTHER" id="PTHR45527">
    <property type="entry name" value="NONRIBOSOMAL PEPTIDE SYNTHETASE"/>
    <property type="match status" value="1"/>
</dbReference>
<feature type="binding site" evidence="9">
    <location>
        <position position="2134"/>
    </location>
    <ligand>
        <name>NADH</name>
        <dbReference type="ChEBI" id="CHEBI:57945"/>
    </ligand>
</feature>
<dbReference type="Gene3D" id="1.10.1200.10">
    <property type="entry name" value="ACP-like"/>
    <property type="match status" value="1"/>
</dbReference>
<dbReference type="Gene3D" id="3.30.559.30">
    <property type="entry name" value="Nonribosomal peptide synthetase, condensation domain"/>
    <property type="match status" value="1"/>
</dbReference>
<dbReference type="NCBIfam" id="TIGR01733">
    <property type="entry name" value="AA-adenyl-dom"/>
    <property type="match status" value="1"/>
</dbReference>
<dbReference type="PDB" id="9E50">
    <property type="method" value="X-ray"/>
    <property type="resolution" value="1.68 A"/>
    <property type="chains" value="A/B=1908-2303"/>
</dbReference>
<feature type="binding site" evidence="9">
    <location>
        <position position="2079"/>
    </location>
    <ligand>
        <name>NADH</name>
        <dbReference type="ChEBI" id="CHEBI:57945"/>
    </ligand>
</feature>
<dbReference type="InterPro" id="IPR020845">
    <property type="entry name" value="AMP-binding_CS"/>
</dbReference>
<dbReference type="Pfam" id="PF13847">
    <property type="entry name" value="Methyltransf_31"/>
    <property type="match status" value="1"/>
</dbReference>
<feature type="binding site" evidence="9">
    <location>
        <position position="2020"/>
    </location>
    <ligand>
        <name>NADH</name>
        <dbReference type="ChEBI" id="CHEBI:57945"/>
    </ligand>
</feature>
<dbReference type="Gene3D" id="3.30.300.30">
    <property type="match status" value="2"/>
</dbReference>
<dbReference type="InterPro" id="IPR029063">
    <property type="entry name" value="SAM-dependent_MTases_sf"/>
</dbReference>
<feature type="binding site" evidence="9">
    <location>
        <position position="2024"/>
    </location>
    <ligand>
        <name>NADH</name>
        <dbReference type="ChEBI" id="CHEBI:57945"/>
    </ligand>
</feature>
<dbReference type="eggNOG" id="COG1020">
    <property type="taxonomic scope" value="Bacteria"/>
</dbReference>
<evidence type="ECO:0000313" key="5">
    <source>
        <dbReference type="EMBL" id="AEF01451.1"/>
    </source>
</evidence>
<dbReference type="Pfam" id="PF00668">
    <property type="entry name" value="Condensation"/>
    <property type="match status" value="1"/>
</dbReference>
<feature type="binding site" evidence="10">
    <location>
        <position position="2016"/>
    </location>
    <ligand>
        <name>NAD(+)</name>
        <dbReference type="ChEBI" id="CHEBI:57540"/>
    </ligand>
</feature>
<dbReference type="SUPFAM" id="SSF47336">
    <property type="entry name" value="ACP-like"/>
    <property type="match status" value="1"/>
</dbReference>
<evidence type="ECO:0000313" key="6">
    <source>
        <dbReference type="EMBL" id="EGJ29402.1"/>
    </source>
</evidence>
<dbReference type="HOGENOM" id="CLU_000022_2_2_3"/>
<proteinExistence type="evidence at protein level"/>
<dbReference type="Gene3D" id="3.40.50.980">
    <property type="match status" value="2"/>
</dbReference>
<dbReference type="RefSeq" id="WP_008190456.1">
    <property type="nucleotide sequence ID" value="NZ_GL890970.1"/>
</dbReference>
<dbReference type="PROSITE" id="PS50075">
    <property type="entry name" value="CARRIER"/>
    <property type="match status" value="1"/>
</dbReference>
<feature type="binding site" evidence="9">
    <location>
        <position position="2106"/>
    </location>
    <ligand>
        <name>NADH</name>
        <dbReference type="ChEBI" id="CHEBI:57945"/>
    </ligand>
</feature>
<feature type="binding site" evidence="9">
    <location>
        <position position="2080"/>
    </location>
    <ligand>
        <name>NADH</name>
        <dbReference type="ChEBI" id="CHEBI:57945"/>
    </ligand>
</feature>
<feature type="binding site" evidence="10">
    <location>
        <position position="2102"/>
    </location>
    <ligand>
        <name>NAD(+)</name>
        <dbReference type="ChEBI" id="CHEBI:57540"/>
    </ligand>
</feature>
<dbReference type="Gene3D" id="3.40.50.150">
    <property type="entry name" value="Vaccinia Virus protein VP39"/>
    <property type="match status" value="2"/>
</dbReference>
<dbReference type="CDD" id="cd19531">
    <property type="entry name" value="LCL_NRPS-like"/>
    <property type="match status" value="1"/>
</dbReference>
<dbReference type="GO" id="GO:0016274">
    <property type="term" value="F:protein-arginine N-methyltransferase activity"/>
    <property type="evidence" value="ECO:0007669"/>
    <property type="project" value="InterPro"/>
</dbReference>
<dbReference type="GO" id="GO:0008610">
    <property type="term" value="P:lipid biosynthetic process"/>
    <property type="evidence" value="ECO:0007669"/>
    <property type="project" value="UniProtKB-ARBA"/>
</dbReference>
<dbReference type="InterPro" id="IPR035075">
    <property type="entry name" value="PRMT5"/>
</dbReference>
<reference evidence="7" key="2">
    <citation type="journal article" date="2011" name="Proc. Natl. Acad. Sci. U.S.A.">
        <title>Genomic insights into the physiology and ecology of the marine filamentous cyanobacterium Lyngbya majuscula.</title>
        <authorList>
            <person name="Jones A.C."/>
            <person name="Monroe E.A."/>
            <person name="Podell S."/>
            <person name="Hess W.R."/>
            <person name="Klages S."/>
            <person name="Esquenazi E."/>
            <person name="Niessen S."/>
            <person name="Hoover H."/>
            <person name="Rothmann M."/>
            <person name="Lasken R.S."/>
            <person name="Yates J.R.III."/>
            <person name="Reinhardt R."/>
            <person name="Kube M."/>
            <person name="Burkart M.D."/>
            <person name="Allen E.E."/>
            <person name="Dorrestein P.C."/>
            <person name="Gerwick W.H."/>
            <person name="Gerwick L."/>
        </authorList>
    </citation>
    <scope>NUCLEOTIDE SEQUENCE [LARGE SCALE GENOMIC DNA]</scope>
    <source>
        <strain evidence="7">3L</strain>
    </source>
</reference>
<evidence type="ECO:0007829" key="8">
    <source>
        <dbReference type="PDB" id="9E4S"/>
    </source>
</evidence>
<dbReference type="InterPro" id="IPR000873">
    <property type="entry name" value="AMP-dep_synth/lig_dom"/>
</dbReference>
<feature type="binding site" evidence="10">
    <location>
        <position position="2080"/>
    </location>
    <ligand>
        <name>NAD(+)</name>
        <dbReference type="ChEBI" id="CHEBI:57540"/>
    </ligand>
</feature>
<dbReference type="GO" id="GO:0000166">
    <property type="term" value="F:nucleotide binding"/>
    <property type="evidence" value="ECO:0007669"/>
    <property type="project" value="UniProtKB-KW"/>
</dbReference>
<dbReference type="EMBL" id="HQ696503">
    <property type="protein sequence ID" value="AEF01451.1"/>
    <property type="molecule type" value="Genomic_DNA"/>
</dbReference>
<feature type="binding site" evidence="10">
    <location>
        <position position="2079"/>
    </location>
    <ligand>
        <name>NAD(+)</name>
        <dbReference type="ChEBI" id="CHEBI:57540"/>
    </ligand>
</feature>
<feature type="binding site" evidence="9">
    <location>
        <position position="2016"/>
    </location>
    <ligand>
        <name>NADH</name>
        <dbReference type="ChEBI" id="CHEBI:57945"/>
    </ligand>
</feature>
<keyword evidence="7" id="KW-1185">Reference proteome</keyword>
<evidence type="ECO:0000313" key="7">
    <source>
        <dbReference type="Proteomes" id="UP000003959"/>
    </source>
</evidence>
<feature type="binding site" evidence="9">
    <location>
        <position position="2172"/>
    </location>
    <ligand>
        <name>NADH</name>
        <dbReference type="ChEBI" id="CHEBI:57945"/>
    </ligand>
</feature>
<dbReference type="Gene3D" id="2.30.38.10">
    <property type="entry name" value="Luciferase, Domain 3"/>
    <property type="match status" value="1"/>
</dbReference>
<reference evidence="5" key="1">
    <citation type="submission" date="2010-12" db="EMBL/GenBank/DDBJ databases">
        <title>Genomic insights into the physiology and ecology of the marine filamentous cyanobacterium Moorea producens.</title>
        <authorList>
            <person name="Jones A.C."/>
            <person name="Monroe E.A."/>
            <person name="Podell S."/>
            <person name="Hess W.R."/>
            <person name="Klages S."/>
            <person name="Esquenazi E."/>
            <person name="Niessen S."/>
            <person name="Hoover H."/>
            <person name="Rothman M."/>
            <person name="Lasken R."/>
            <person name="Yates J.R.III."/>
            <person name="Reinhardt R."/>
            <person name="Kube M."/>
            <person name="Burkhart M."/>
            <person name="Allen E."/>
            <person name="Gerwick W.H."/>
            <person name="Gerwick L."/>
        </authorList>
    </citation>
    <scope>NUCLEOTIDE SEQUENCE</scope>
    <source>
        <strain evidence="5">3L</strain>
    </source>
</reference>
<feature type="domain" description="Carrier" evidence="4">
    <location>
        <begin position="1800"/>
        <end position="1875"/>
    </location>
</feature>
<dbReference type="InterPro" id="IPR023213">
    <property type="entry name" value="CAT-like_dom_sf"/>
</dbReference>
<dbReference type="Gene3D" id="1.10.10.1830">
    <property type="entry name" value="Non-ribosomal peptide synthase, adenylation domain"/>
    <property type="match status" value="1"/>
</dbReference>
<dbReference type="InterPro" id="IPR009081">
    <property type="entry name" value="PP-bd_ACP"/>
</dbReference>
<dbReference type="InterPro" id="IPR025799">
    <property type="entry name" value="Arg_MeTrfase"/>
</dbReference>
<dbReference type="InterPro" id="IPR036736">
    <property type="entry name" value="ACP-like_sf"/>
</dbReference>
<dbReference type="GO" id="GO:0043041">
    <property type="term" value="P:amino acid activation for nonribosomal peptide biosynthetic process"/>
    <property type="evidence" value="ECO:0007669"/>
    <property type="project" value="TreeGrafter"/>
</dbReference>
<dbReference type="SUPFAM" id="SSF53335">
    <property type="entry name" value="S-adenosyl-L-methionine-dependent methyltransferases"/>
    <property type="match status" value="2"/>
</dbReference>
<dbReference type="GO" id="GO:0031177">
    <property type="term" value="F:phosphopantetheine binding"/>
    <property type="evidence" value="ECO:0007669"/>
    <property type="project" value="TreeGrafter"/>
</dbReference>
<organism evidence="6 7">
    <name type="scientific">Moorena producens 3L</name>
    <dbReference type="NCBI Taxonomy" id="489825"/>
    <lineage>
        <taxon>Bacteria</taxon>
        <taxon>Bacillati</taxon>
        <taxon>Cyanobacteriota</taxon>
        <taxon>Cyanophyceae</taxon>
        <taxon>Coleofasciculales</taxon>
        <taxon>Coleofasciculaceae</taxon>
        <taxon>Moorena</taxon>
    </lineage>
</organism>
<dbReference type="FunFam" id="1.10.1200.10:FF:000005">
    <property type="entry name" value="Nonribosomal peptide synthetase 1"/>
    <property type="match status" value="1"/>
</dbReference>
<feature type="binding site" evidence="10">
    <location>
        <position position="2150"/>
    </location>
    <ligand>
        <name>NAD(+)</name>
        <dbReference type="ChEBI" id="CHEBI:57540"/>
    </ligand>
</feature>
<dbReference type="PROSITE" id="PS00012">
    <property type="entry name" value="PHOSPHOPANTETHEINE"/>
    <property type="match status" value="1"/>
</dbReference>
<dbReference type="FunFam" id="3.40.50.12780:FF:000012">
    <property type="entry name" value="Non-ribosomal peptide synthetase"/>
    <property type="match status" value="1"/>
</dbReference>
<feature type="binding site" evidence="9">
    <location>
        <position position="2150"/>
    </location>
    <ligand>
        <name>NADH</name>
        <dbReference type="ChEBI" id="CHEBI:57945"/>
    </ligand>
</feature>
<dbReference type="SUPFAM" id="SSF52777">
    <property type="entry name" value="CoA-dependent acyltransferases"/>
    <property type="match status" value="2"/>
</dbReference>
<feature type="binding site" evidence="10">
    <location>
        <position position="2106"/>
    </location>
    <ligand>
        <name>NAD(+)</name>
        <dbReference type="ChEBI" id="CHEBI:57540"/>
    </ligand>
</feature>